<dbReference type="SMART" id="SM00450">
    <property type="entry name" value="RHOD"/>
    <property type="match status" value="2"/>
</dbReference>
<feature type="region of interest" description="Disordered" evidence="2">
    <location>
        <begin position="259"/>
        <end position="284"/>
    </location>
</feature>
<dbReference type="GO" id="GO:0006749">
    <property type="term" value="P:glutathione metabolic process"/>
    <property type="evidence" value="ECO:0007669"/>
    <property type="project" value="InterPro"/>
</dbReference>
<gene>
    <name evidence="4" type="ORF">UB32_00200</name>
</gene>
<dbReference type="InterPro" id="IPR044528">
    <property type="entry name" value="POD-like_MBL-fold"/>
</dbReference>
<feature type="domain" description="Rhodanese" evidence="3">
    <location>
        <begin position="280"/>
        <end position="310"/>
    </location>
</feature>
<dbReference type="InterPro" id="IPR001279">
    <property type="entry name" value="Metallo-B-lactamas"/>
</dbReference>
<dbReference type="InterPro" id="IPR036866">
    <property type="entry name" value="RibonucZ/Hydroxyglut_hydro"/>
</dbReference>
<dbReference type="InterPro" id="IPR036873">
    <property type="entry name" value="Rhodanese-like_dom_sf"/>
</dbReference>
<accession>A0A0D6ZH13</accession>
<dbReference type="RefSeq" id="WP_044390198.1">
    <property type="nucleotide sequence ID" value="NZ_JXIQ01000001.1"/>
</dbReference>
<dbReference type="GO" id="GO:0070813">
    <property type="term" value="P:hydrogen sulfide metabolic process"/>
    <property type="evidence" value="ECO:0007669"/>
    <property type="project" value="TreeGrafter"/>
</dbReference>
<dbReference type="SMART" id="SM00849">
    <property type="entry name" value="Lactamase_B"/>
    <property type="match status" value="1"/>
</dbReference>
<dbReference type="FunFam" id="3.60.15.10:FF:000030">
    <property type="entry name" value="Metallo-beta-lactamase family protein"/>
    <property type="match status" value="1"/>
</dbReference>
<feature type="domain" description="Rhodanese" evidence="3">
    <location>
        <begin position="379"/>
        <end position="467"/>
    </location>
</feature>
<dbReference type="FunFam" id="3.40.250.10:FF:000049">
    <property type="entry name" value="Phage shock protein E"/>
    <property type="match status" value="1"/>
</dbReference>
<dbReference type="PROSITE" id="PS50206">
    <property type="entry name" value="RHODANESE_3"/>
    <property type="match status" value="2"/>
</dbReference>
<comment type="caution">
    <text evidence="4">The sequence shown here is derived from an EMBL/GenBank/DDBJ whole genome shotgun (WGS) entry which is preliminary data.</text>
</comment>
<dbReference type="OrthoDB" id="9784009at2"/>
<dbReference type="PANTHER" id="PTHR43084:SF1">
    <property type="entry name" value="PERSULFIDE DIOXYGENASE ETHE1, MITOCHONDRIAL"/>
    <property type="match status" value="1"/>
</dbReference>
<evidence type="ECO:0000256" key="1">
    <source>
        <dbReference type="ARBA" id="ARBA00022723"/>
    </source>
</evidence>
<dbReference type="Proteomes" id="UP000032512">
    <property type="component" value="Unassembled WGS sequence"/>
</dbReference>
<dbReference type="CDD" id="cd07724">
    <property type="entry name" value="POD-like_MBL-fold"/>
    <property type="match status" value="1"/>
</dbReference>
<protein>
    <submittedName>
        <fullName evidence="4">Zn-dependent hydrolase</fullName>
    </submittedName>
</protein>
<name>A0A0D6ZH13_9BACI</name>
<organism evidence="4 5">
    <name type="scientific">Mesobacillus subterraneus</name>
    <dbReference type="NCBI Taxonomy" id="285983"/>
    <lineage>
        <taxon>Bacteria</taxon>
        <taxon>Bacillati</taxon>
        <taxon>Bacillota</taxon>
        <taxon>Bacilli</taxon>
        <taxon>Bacillales</taxon>
        <taxon>Bacillaceae</taxon>
        <taxon>Mesobacillus</taxon>
    </lineage>
</organism>
<keyword evidence="1" id="KW-0479">Metal-binding</keyword>
<evidence type="ECO:0000259" key="3">
    <source>
        <dbReference type="PROSITE" id="PS50206"/>
    </source>
</evidence>
<keyword evidence="4" id="KW-0378">Hydrolase</keyword>
<dbReference type="GO" id="GO:0016787">
    <property type="term" value="F:hydrolase activity"/>
    <property type="evidence" value="ECO:0007669"/>
    <property type="project" value="UniProtKB-KW"/>
</dbReference>
<dbReference type="SUPFAM" id="SSF52821">
    <property type="entry name" value="Rhodanese/Cell cycle control phosphatase"/>
    <property type="match status" value="2"/>
</dbReference>
<dbReference type="GO" id="GO:0050313">
    <property type="term" value="F:sulfur dioxygenase activity"/>
    <property type="evidence" value="ECO:0007669"/>
    <property type="project" value="InterPro"/>
</dbReference>
<dbReference type="CDD" id="cd00158">
    <property type="entry name" value="RHOD"/>
    <property type="match status" value="1"/>
</dbReference>
<dbReference type="AlphaFoldDB" id="A0A0D6ZH13"/>
<dbReference type="InterPro" id="IPR051682">
    <property type="entry name" value="Mito_Persulfide_Diox"/>
</dbReference>
<dbReference type="PANTHER" id="PTHR43084">
    <property type="entry name" value="PERSULFIDE DIOXYGENASE ETHE1"/>
    <property type="match status" value="1"/>
</dbReference>
<sequence>MYFKSYFDDQLAHMSYFIGCQKTGQALVIDPARNIQPYLDTANKEGFTITAATETHIHADYLSGARELAHHHGVKLYVSDEGDKDWKYQYVDQYEHELVTEGSTFHIGNIYFEVIHTPGHTPESISFLLTDKGGGANEPMGMFTGDFLFVGDVGRPDLLEKAAGIKDTSEAGARQMFASLRKVEKLSDFLQVWPAHGAGSACGKSLGAVPMTTLGYEKKFNWAFQIKEENKFVEELLAGQPEPPKYFAQMKKLNKEGPELLRQEETPKVSPSDTKVSPSDTGNAVVVDTRPANEFAAGHAEGTINIPYNKSFTNWAGWLLSYDQDIVLIADPEELAEVKKSLQSIGLDQVTAYIDSKELAGSLEAYKTVTASEAKKMMEDDTYFVIDVRNQSEWDSGHIPGAHHIMLGNLTDKLDEVPKDKKIIAHCQSGARSAIGTSLLLKNGYKDVLNLEGGFNAWEAEGLPVKKE</sequence>
<dbReference type="InterPro" id="IPR001763">
    <property type="entry name" value="Rhodanese-like_dom"/>
</dbReference>
<dbReference type="Pfam" id="PF00753">
    <property type="entry name" value="Lactamase_B"/>
    <property type="match status" value="1"/>
</dbReference>
<evidence type="ECO:0000256" key="2">
    <source>
        <dbReference type="SAM" id="MobiDB-lite"/>
    </source>
</evidence>
<keyword evidence="5" id="KW-1185">Reference proteome</keyword>
<dbReference type="GO" id="GO:0046872">
    <property type="term" value="F:metal ion binding"/>
    <property type="evidence" value="ECO:0007669"/>
    <property type="project" value="UniProtKB-KW"/>
</dbReference>
<evidence type="ECO:0000313" key="5">
    <source>
        <dbReference type="Proteomes" id="UP000032512"/>
    </source>
</evidence>
<dbReference type="PATRIC" id="fig|285983.3.peg.45"/>
<feature type="compositionally biased region" description="Polar residues" evidence="2">
    <location>
        <begin position="269"/>
        <end position="282"/>
    </location>
</feature>
<evidence type="ECO:0000313" key="4">
    <source>
        <dbReference type="EMBL" id="KIY23943.1"/>
    </source>
</evidence>
<dbReference type="Gene3D" id="3.40.250.10">
    <property type="entry name" value="Rhodanese-like domain"/>
    <property type="match status" value="2"/>
</dbReference>
<dbReference type="Pfam" id="PF00581">
    <property type="entry name" value="Rhodanese"/>
    <property type="match status" value="2"/>
</dbReference>
<proteinExistence type="predicted"/>
<dbReference type="Gene3D" id="3.60.15.10">
    <property type="entry name" value="Ribonuclease Z/Hydroxyacylglutathione hydrolase-like"/>
    <property type="match status" value="1"/>
</dbReference>
<reference evidence="4 5" key="1">
    <citation type="submission" date="2015-01" db="EMBL/GenBank/DDBJ databases">
        <title>Draft genome sequences of the supercritical CO2 tolerant bacteria Bacillus subterraneus MITOT1 and Bacillus cereus MIT0214.</title>
        <authorList>
            <person name="Peet K.C."/>
            <person name="Thompson J.R."/>
        </authorList>
    </citation>
    <scope>NUCLEOTIDE SEQUENCE [LARGE SCALE GENOMIC DNA]</scope>
    <source>
        <strain evidence="4 5">MITOT1</strain>
    </source>
</reference>
<dbReference type="SUPFAM" id="SSF56281">
    <property type="entry name" value="Metallo-hydrolase/oxidoreductase"/>
    <property type="match status" value="1"/>
</dbReference>
<dbReference type="EMBL" id="JXIQ01000001">
    <property type="protein sequence ID" value="KIY23943.1"/>
    <property type="molecule type" value="Genomic_DNA"/>
</dbReference>